<dbReference type="EMBL" id="JAAGMS010000120">
    <property type="protein sequence ID" value="NEB98469.1"/>
    <property type="molecule type" value="Genomic_DNA"/>
</dbReference>
<dbReference type="AlphaFoldDB" id="A0A6G3SWC5"/>
<dbReference type="Proteomes" id="UP000470951">
    <property type="component" value="Unassembled WGS sequence"/>
</dbReference>
<name>A0A6G3SWC5_STRAQ</name>
<feature type="transmembrane region" description="Helical" evidence="1">
    <location>
        <begin position="30"/>
        <end position="50"/>
    </location>
</feature>
<sequence length="60" mass="6159">MKSLLWLVLSAALAANVFLSIAVEESGFRIALSAVAGVVALASGGGLWALRGSRESRSDL</sequence>
<dbReference type="EMBL" id="JAAGMK010000702">
    <property type="protein sequence ID" value="NEB87294.1"/>
    <property type="molecule type" value="Genomic_DNA"/>
</dbReference>
<reference evidence="2 4" key="1">
    <citation type="submission" date="2020-01" db="EMBL/GenBank/DDBJ databases">
        <title>Insect and environment-associated Actinomycetes.</title>
        <authorList>
            <person name="Currrie C."/>
            <person name="Chevrette M."/>
            <person name="Carlson C."/>
            <person name="Stubbendieck R."/>
            <person name="Wendt-Pienkowski E."/>
        </authorList>
    </citation>
    <scope>NUCLEOTIDE SEQUENCE</scope>
    <source>
        <strain evidence="2">SID505</strain>
        <strain evidence="3 4">SID7903</strain>
    </source>
</reference>
<keyword evidence="1" id="KW-1133">Transmembrane helix</keyword>
<gene>
    <name evidence="2" type="ORF">G3I43_24445</name>
    <name evidence="3" type="ORF">G3I58_10825</name>
</gene>
<keyword evidence="1" id="KW-0812">Transmembrane</keyword>
<protein>
    <submittedName>
        <fullName evidence="2">Uncharacterized protein</fullName>
    </submittedName>
</protein>
<evidence type="ECO:0000313" key="4">
    <source>
        <dbReference type="Proteomes" id="UP000470951"/>
    </source>
</evidence>
<proteinExistence type="predicted"/>
<organism evidence="2">
    <name type="scientific">Streptomyces anulatus</name>
    <name type="common">Streptomyces chrysomallus</name>
    <dbReference type="NCBI Taxonomy" id="1892"/>
    <lineage>
        <taxon>Bacteria</taxon>
        <taxon>Bacillati</taxon>
        <taxon>Actinomycetota</taxon>
        <taxon>Actinomycetes</taxon>
        <taxon>Kitasatosporales</taxon>
        <taxon>Streptomycetaceae</taxon>
        <taxon>Streptomyces</taxon>
    </lineage>
</organism>
<evidence type="ECO:0000256" key="1">
    <source>
        <dbReference type="SAM" id="Phobius"/>
    </source>
</evidence>
<evidence type="ECO:0000313" key="3">
    <source>
        <dbReference type="EMBL" id="NEB98469.1"/>
    </source>
</evidence>
<dbReference type="RefSeq" id="WP_087765195.1">
    <property type="nucleotide sequence ID" value="NZ_CBDRIV010000012.1"/>
</dbReference>
<comment type="caution">
    <text evidence="2">The sequence shown here is derived from an EMBL/GenBank/DDBJ whole genome shotgun (WGS) entry which is preliminary data.</text>
</comment>
<evidence type="ECO:0000313" key="2">
    <source>
        <dbReference type="EMBL" id="NEB87294.1"/>
    </source>
</evidence>
<keyword evidence="1" id="KW-0472">Membrane</keyword>
<accession>A0A6G3SWC5</accession>